<keyword evidence="1" id="KW-0812">Transmembrane</keyword>
<keyword evidence="1" id="KW-0472">Membrane</keyword>
<organism evidence="2 3">
    <name type="scientific">Eumeta variegata</name>
    <name type="common">Bagworm moth</name>
    <name type="synonym">Eumeta japonica</name>
    <dbReference type="NCBI Taxonomy" id="151549"/>
    <lineage>
        <taxon>Eukaryota</taxon>
        <taxon>Metazoa</taxon>
        <taxon>Ecdysozoa</taxon>
        <taxon>Arthropoda</taxon>
        <taxon>Hexapoda</taxon>
        <taxon>Insecta</taxon>
        <taxon>Pterygota</taxon>
        <taxon>Neoptera</taxon>
        <taxon>Endopterygota</taxon>
        <taxon>Lepidoptera</taxon>
        <taxon>Glossata</taxon>
        <taxon>Ditrysia</taxon>
        <taxon>Tineoidea</taxon>
        <taxon>Psychidae</taxon>
        <taxon>Oiketicinae</taxon>
        <taxon>Eumeta</taxon>
    </lineage>
</organism>
<evidence type="ECO:0000313" key="3">
    <source>
        <dbReference type="Proteomes" id="UP000299102"/>
    </source>
</evidence>
<feature type="transmembrane region" description="Helical" evidence="1">
    <location>
        <begin position="207"/>
        <end position="235"/>
    </location>
</feature>
<evidence type="ECO:0000313" key="2">
    <source>
        <dbReference type="EMBL" id="GBP38348.1"/>
    </source>
</evidence>
<name>A0A4C1VGV5_EUMVA</name>
<keyword evidence="3" id="KW-1185">Reference proteome</keyword>
<dbReference type="AlphaFoldDB" id="A0A4C1VGV5"/>
<dbReference type="EMBL" id="BGZK01000347">
    <property type="protein sequence ID" value="GBP38348.1"/>
    <property type="molecule type" value="Genomic_DNA"/>
</dbReference>
<reference evidence="2 3" key="1">
    <citation type="journal article" date="2019" name="Commun. Biol.">
        <title>The bagworm genome reveals a unique fibroin gene that provides high tensile strength.</title>
        <authorList>
            <person name="Kono N."/>
            <person name="Nakamura H."/>
            <person name="Ohtoshi R."/>
            <person name="Tomita M."/>
            <person name="Numata K."/>
            <person name="Arakawa K."/>
        </authorList>
    </citation>
    <scope>NUCLEOTIDE SEQUENCE [LARGE SCALE GENOMIC DNA]</scope>
</reference>
<protein>
    <submittedName>
        <fullName evidence="2">Uncharacterized protein</fullName>
    </submittedName>
</protein>
<proteinExistence type="predicted"/>
<accession>A0A4C1VGV5</accession>
<evidence type="ECO:0000256" key="1">
    <source>
        <dbReference type="SAM" id="Phobius"/>
    </source>
</evidence>
<sequence>MKEVDTSCPKGEVKLQLSTSKFIEKIIDKGVTDKGVTDYRKQSAFILRIFLVRLQTNQPESRTHGESEDRQPSNVMSMLLSTLFRAEDARNSAAVKLVAQASQWRKIETWGTRRKERGALNLQIVPFASNSKWQTFKHFEESGLRRPRKQCFHMKRPSKRSLSASGQNVSLSGFIKCSGSLPTIPIRQSSGGDCGYLPGLLGNKRSIFFLTLMDFIITTLGTFLVMTLLCCLCCISMKLSDLRMQRYILDMAKSKGVKVDIDTLNAKRSAQSPLANEHCTIIVPEVGIIL</sequence>
<comment type="caution">
    <text evidence="2">The sequence shown here is derived from an EMBL/GenBank/DDBJ whole genome shotgun (WGS) entry which is preliminary data.</text>
</comment>
<dbReference type="OrthoDB" id="7290345at2759"/>
<gene>
    <name evidence="2" type="ORF">EVAR_36300_1</name>
</gene>
<keyword evidence="1" id="KW-1133">Transmembrane helix</keyword>
<dbReference type="Proteomes" id="UP000299102">
    <property type="component" value="Unassembled WGS sequence"/>
</dbReference>